<dbReference type="EMBL" id="BART01006735">
    <property type="protein sequence ID" value="GAG68870.1"/>
    <property type="molecule type" value="Genomic_DNA"/>
</dbReference>
<gene>
    <name evidence="2" type="ORF">S01H4_15365</name>
</gene>
<evidence type="ECO:0000313" key="2">
    <source>
        <dbReference type="EMBL" id="GAG68870.1"/>
    </source>
</evidence>
<accession>X0ZGW8</accession>
<reference evidence="2" key="1">
    <citation type="journal article" date="2014" name="Front. Microbiol.">
        <title>High frequency of phylogenetically diverse reductive dehalogenase-homologous genes in deep subseafloor sedimentary metagenomes.</title>
        <authorList>
            <person name="Kawai M."/>
            <person name="Futagami T."/>
            <person name="Toyoda A."/>
            <person name="Takaki Y."/>
            <person name="Nishi S."/>
            <person name="Hori S."/>
            <person name="Arai W."/>
            <person name="Tsubouchi T."/>
            <person name="Morono Y."/>
            <person name="Uchiyama I."/>
            <person name="Ito T."/>
            <person name="Fujiyama A."/>
            <person name="Inagaki F."/>
            <person name="Takami H."/>
        </authorList>
    </citation>
    <scope>NUCLEOTIDE SEQUENCE</scope>
    <source>
        <strain evidence="2">Expedition CK06-06</strain>
    </source>
</reference>
<keyword evidence="1" id="KW-0812">Transmembrane</keyword>
<comment type="caution">
    <text evidence="2">The sequence shown here is derived from an EMBL/GenBank/DDBJ whole genome shotgun (WGS) entry which is preliminary data.</text>
</comment>
<protein>
    <submittedName>
        <fullName evidence="2">Uncharacterized protein</fullName>
    </submittedName>
</protein>
<keyword evidence="1" id="KW-0472">Membrane</keyword>
<name>X0ZGW8_9ZZZZ</name>
<organism evidence="2">
    <name type="scientific">marine sediment metagenome</name>
    <dbReference type="NCBI Taxonomy" id="412755"/>
    <lineage>
        <taxon>unclassified sequences</taxon>
        <taxon>metagenomes</taxon>
        <taxon>ecological metagenomes</taxon>
    </lineage>
</organism>
<feature type="transmembrane region" description="Helical" evidence="1">
    <location>
        <begin position="42"/>
        <end position="66"/>
    </location>
</feature>
<evidence type="ECO:0000256" key="1">
    <source>
        <dbReference type="SAM" id="Phobius"/>
    </source>
</evidence>
<proteinExistence type="predicted"/>
<dbReference type="AlphaFoldDB" id="X0ZGW8"/>
<sequence length="153" mass="17465">MRKEDDTIKNNLKLLTYHLKESPIKSIRNELLKNDWTREKEILKLLIVLLPISLYLLQVILTVSGLESNPLITGDTALGWFLEILFVYLAIFILSIELLFSSQIALKGRYFGEDIRSQTYKSLYTVGATIYCFPIKIARASAGWVRAVATLPE</sequence>
<feature type="transmembrane region" description="Helical" evidence="1">
    <location>
        <begin position="78"/>
        <end position="100"/>
    </location>
</feature>
<keyword evidence="1" id="KW-1133">Transmembrane helix</keyword>